<dbReference type="KEGG" id="sshi:J5U23_02290"/>
<name>A0A8F5BQ59_SACSH</name>
<sequence>MLDFQGKVFIPEADRPGFATVGVATYSIT</sequence>
<protein>
    <submittedName>
        <fullName evidence="1">Uncharacterized protein</fullName>
    </submittedName>
</protein>
<gene>
    <name evidence="1" type="ORF">J5U23_02290</name>
</gene>
<dbReference type="Proteomes" id="UP000694018">
    <property type="component" value="Chromosome"/>
</dbReference>
<dbReference type="EMBL" id="CP077717">
    <property type="protein sequence ID" value="QXJ29421.1"/>
    <property type="molecule type" value="Genomic_DNA"/>
</dbReference>
<dbReference type="AlphaFoldDB" id="A0A8F5BQ59"/>
<reference evidence="1" key="1">
    <citation type="journal article" date="2021" name="Environ. Microbiol.">
        <title>New insights into the diversity and evolution of the archaeal mobilome from three complete genomes of Saccharolobus shibatae.</title>
        <authorList>
            <person name="Medvedeva S."/>
            <person name="Brandt D."/>
            <person name="Cvirkaite-Krupovic V."/>
            <person name="Liu Y."/>
            <person name="Severinov K."/>
            <person name="Ishino S."/>
            <person name="Ishino Y."/>
            <person name="Prangishvili D."/>
            <person name="Kalinowski J."/>
            <person name="Krupovic M."/>
        </authorList>
    </citation>
    <scope>NUCLEOTIDE SEQUENCE</scope>
    <source>
        <strain evidence="1">B12</strain>
    </source>
</reference>
<accession>A0A8F5BQ59</accession>
<evidence type="ECO:0000313" key="2">
    <source>
        <dbReference type="Proteomes" id="UP000694018"/>
    </source>
</evidence>
<proteinExistence type="predicted"/>
<organism evidence="1 2">
    <name type="scientific">Saccharolobus shibatae (strain ATCC 51178 / DSM 5389 / JCM 8931 / NBRC 15437 / B12)</name>
    <name type="common">Sulfolobus shibatae</name>
    <dbReference type="NCBI Taxonomy" id="523848"/>
    <lineage>
        <taxon>Archaea</taxon>
        <taxon>Thermoproteota</taxon>
        <taxon>Thermoprotei</taxon>
        <taxon>Sulfolobales</taxon>
        <taxon>Sulfolobaceae</taxon>
        <taxon>Saccharolobus</taxon>
    </lineage>
</organism>
<evidence type="ECO:0000313" key="1">
    <source>
        <dbReference type="EMBL" id="QXJ29421.1"/>
    </source>
</evidence>